<dbReference type="EMBL" id="WWNE01000007">
    <property type="protein sequence ID" value="NBG66276.1"/>
    <property type="molecule type" value="Genomic_DNA"/>
</dbReference>
<dbReference type="PANTHER" id="PTHR30189:SF1">
    <property type="entry name" value="LPS-ASSEMBLY PROTEIN LPTD"/>
    <property type="match status" value="1"/>
</dbReference>
<gene>
    <name evidence="2" type="ORF">GQN54_09120</name>
</gene>
<dbReference type="Proteomes" id="UP000470771">
    <property type="component" value="Unassembled WGS sequence"/>
</dbReference>
<dbReference type="InterPro" id="IPR045659">
    <property type="entry name" value="LptD_2"/>
</dbReference>
<keyword evidence="3" id="KW-1185">Reference proteome</keyword>
<sequence>MSEALVAKTNDAPIFHFLHLDTNQSKIDSNQVIKVDTTISKDAVEQKTNYKAKDSMRIDLISQKIYLFGSAEVTYGDINLKADTIIVDLHNDLVFAKGKTDSLGKPVGQPVFTESGSSYTANEMTYNFKTKKGTISEVTTQEGEGYVKGEKVKKTATDVLYIKDGYYTTCNLDEPHFSLATSKLKIIPNDKIVTGPTVLKIGDVPTPLGLPFGLFPNKKGRSSGILIPAYGDSPRLGFFLKDGGYYLSFGEKADLKLTGDIYSKGSYSGRVESNYRNRYKYNGNFSLSYSNIKDGYREFPTYSESREFWVNWRHSQDPKARPNSNFSASVQAGTNSNFTNNLNSAPNNYLSNNFQSSITYSKLFPNSPFSLNVGANHSQNTQTKIVSISAPNVGLNMSRIFPFKGNSTKNNLGRNIGVSYSGNFKNSIAVADSNLSINRLDDIIANEMQNGVKHNIPLSTSTKVLKYFTFNPAISYNEFWYFKSISKEFNTSAGLIDTNGNPIQTLDVDTTFGFQSSRNVQFSAGLSTKLYGLLQFKKGKLKAIRHVMTPQISYSFTPEVRDGLRSYTDTSGSEIEYSIYESGVFGRPNTNRSNRLNFNLINNLEMKLAKRSDTGMTVKKVSIFDNLGLSTGIDFEKDSLKWDAVRLSGRTRISEILNIAFSGTFDPYAIDDSTGVRINKTNYSDNGKFSRFTNGNISFQLQFKGGDKKKKTSDNATEEELEYINNNLDQFIDFSIPWSFGVSYVINYSKPAFDETITQTLNFNGELKLTDKWKIDFNSGYDFEQKDVTYTNVNIYRDLHCWELSFNWIPLGFQKSYSVTINVKASVLQDLKLNRRRNYYDLIN</sequence>
<proteinExistence type="predicted"/>
<dbReference type="Pfam" id="PF19838">
    <property type="entry name" value="LptD_2"/>
    <property type="match status" value="1"/>
</dbReference>
<reference evidence="2 3" key="1">
    <citation type="submission" date="2019-12" db="EMBL/GenBank/DDBJ databases">
        <authorList>
            <person name="Zhao J."/>
        </authorList>
    </citation>
    <scope>NUCLEOTIDE SEQUENCE [LARGE SCALE GENOMIC DNA]</scope>
    <source>
        <strain evidence="2 3">S-15</strain>
    </source>
</reference>
<name>A0A6N9NHW7_9FLAO</name>
<dbReference type="InterPro" id="IPR050218">
    <property type="entry name" value="LptD"/>
</dbReference>
<protein>
    <recommendedName>
        <fullName evidence="1">LPS-assembly protein LptD central domain-containing protein</fullName>
    </recommendedName>
</protein>
<evidence type="ECO:0000313" key="3">
    <source>
        <dbReference type="Proteomes" id="UP000470771"/>
    </source>
</evidence>
<feature type="domain" description="LPS-assembly protein LptD central" evidence="1">
    <location>
        <begin position="192"/>
        <end position="668"/>
    </location>
</feature>
<dbReference type="PANTHER" id="PTHR30189">
    <property type="entry name" value="LPS-ASSEMBLY PROTEIN"/>
    <property type="match status" value="1"/>
</dbReference>
<comment type="caution">
    <text evidence="2">The sequence shown here is derived from an EMBL/GenBank/DDBJ whole genome shotgun (WGS) entry which is preliminary data.</text>
</comment>
<organism evidence="2 3">
    <name type="scientific">Acidiluteibacter ferrifornacis</name>
    <dbReference type="NCBI Taxonomy" id="2692424"/>
    <lineage>
        <taxon>Bacteria</taxon>
        <taxon>Pseudomonadati</taxon>
        <taxon>Bacteroidota</taxon>
        <taxon>Flavobacteriia</taxon>
        <taxon>Flavobacteriales</taxon>
        <taxon>Cryomorphaceae</taxon>
        <taxon>Acidiluteibacter</taxon>
    </lineage>
</organism>
<accession>A0A6N9NHW7</accession>
<evidence type="ECO:0000313" key="2">
    <source>
        <dbReference type="EMBL" id="NBG66276.1"/>
    </source>
</evidence>
<dbReference type="GO" id="GO:0009279">
    <property type="term" value="C:cell outer membrane"/>
    <property type="evidence" value="ECO:0007669"/>
    <property type="project" value="TreeGrafter"/>
</dbReference>
<dbReference type="AlphaFoldDB" id="A0A6N9NHW7"/>
<dbReference type="RefSeq" id="WP_160633233.1">
    <property type="nucleotide sequence ID" value="NZ_WWNE01000007.1"/>
</dbReference>
<evidence type="ECO:0000259" key="1">
    <source>
        <dbReference type="Pfam" id="PF19838"/>
    </source>
</evidence>
<dbReference type="GO" id="GO:1990351">
    <property type="term" value="C:transporter complex"/>
    <property type="evidence" value="ECO:0007669"/>
    <property type="project" value="TreeGrafter"/>
</dbReference>